<sequence>LVSVLTMASLTTFPHILLECPLYAACCADLQFLPCNALDPLAHPFHLQAFRQGLAHICPGHVGLHWALFFGMTS</sequence>
<name>A0AAD4LU04_9AGAM</name>
<gene>
    <name evidence="1" type="ORF">B0F90DRAFT_1800932</name>
</gene>
<organism evidence="1 2">
    <name type="scientific">Multifurca ochricompacta</name>
    <dbReference type="NCBI Taxonomy" id="376703"/>
    <lineage>
        <taxon>Eukaryota</taxon>
        <taxon>Fungi</taxon>
        <taxon>Dikarya</taxon>
        <taxon>Basidiomycota</taxon>
        <taxon>Agaricomycotina</taxon>
        <taxon>Agaricomycetes</taxon>
        <taxon>Russulales</taxon>
        <taxon>Russulaceae</taxon>
        <taxon>Multifurca</taxon>
    </lineage>
</organism>
<dbReference type="EMBL" id="WTXG01000429">
    <property type="protein sequence ID" value="KAI0288661.1"/>
    <property type="molecule type" value="Genomic_DNA"/>
</dbReference>
<reference evidence="1" key="1">
    <citation type="journal article" date="2022" name="New Phytol.">
        <title>Evolutionary transition to the ectomycorrhizal habit in the genomes of a hyperdiverse lineage of mushroom-forming fungi.</title>
        <authorList>
            <person name="Looney B."/>
            <person name="Miyauchi S."/>
            <person name="Morin E."/>
            <person name="Drula E."/>
            <person name="Courty P.E."/>
            <person name="Kohler A."/>
            <person name="Kuo A."/>
            <person name="LaButti K."/>
            <person name="Pangilinan J."/>
            <person name="Lipzen A."/>
            <person name="Riley R."/>
            <person name="Andreopoulos W."/>
            <person name="He G."/>
            <person name="Johnson J."/>
            <person name="Nolan M."/>
            <person name="Tritt A."/>
            <person name="Barry K.W."/>
            <person name="Grigoriev I.V."/>
            <person name="Nagy L.G."/>
            <person name="Hibbett D."/>
            <person name="Henrissat B."/>
            <person name="Matheny P.B."/>
            <person name="Labbe J."/>
            <person name="Martin F.M."/>
        </authorList>
    </citation>
    <scope>NUCLEOTIDE SEQUENCE</scope>
    <source>
        <strain evidence="1">BPL690</strain>
    </source>
</reference>
<evidence type="ECO:0000313" key="2">
    <source>
        <dbReference type="Proteomes" id="UP001203297"/>
    </source>
</evidence>
<feature type="non-terminal residue" evidence="1">
    <location>
        <position position="1"/>
    </location>
</feature>
<comment type="caution">
    <text evidence="1">The sequence shown here is derived from an EMBL/GenBank/DDBJ whole genome shotgun (WGS) entry which is preliminary data.</text>
</comment>
<dbReference type="AlphaFoldDB" id="A0AAD4LU04"/>
<dbReference type="Proteomes" id="UP001203297">
    <property type="component" value="Unassembled WGS sequence"/>
</dbReference>
<proteinExistence type="predicted"/>
<evidence type="ECO:0000313" key="1">
    <source>
        <dbReference type="EMBL" id="KAI0288661.1"/>
    </source>
</evidence>
<keyword evidence="2" id="KW-1185">Reference proteome</keyword>
<protein>
    <submittedName>
        <fullName evidence="1">Uncharacterized protein</fullName>
    </submittedName>
</protein>
<accession>A0AAD4LU04</accession>